<sequence length="835" mass="94005">MQQQPADNEESPIWAIDLFERRQFRNGSVEAQCMECGKRFIPMEVNTMTGHIVQEHPQYAAKLLAKQLEFGGHQRMPKEEESPIGPCSTSTTVFAAERQQQAILADANAGAKQMSLTLSSSMPKDGLSLDRSSAIAPSPFRPLSPATPEATTNQAAAGNCLGAAARFAFAADDAIGMAPISMVKDEEQPEVGLTVHYHHDETNRRQFDTDMEMRDVSVTTNDTFSSTTTGTMTTGKTTFGGGGDNKAYYVDRFGKEWRLFVFAVDPELLDNFVRQNMLCRSGPPKHDGRIYYSCRWSGRWSPYQNCLHRALYLPGRKALVYRRTHNHPTPISALNANNSGILTVPMAAAQQQHENNGSNNDDNVSAFSAALPDIDNLDNAITTDSKEHVVVAVAVTTATEAISDNRPPPHMDPFGKQWDWLLDLPDVGDKEKIRQFCHTHFLSKSSNYPRRILYVCKLNNRRHSLRDFVRCPYRALYVAERGAVFAYTSHNHAPVEDKKCVGTNDTMNSSGISDSIDLRRRDANSSNSTATKNGSQSSFVSNKSMLHHNIKTKQHIDNNNTAQSDTYVAGNGRVWTRLATLDEADGDCTAARQQLRVLGELHRLCRYSLRRNRDGTFHTVGLACSEWRKFHCPYRAIYVVKLRAVFHWSSHDHTTKKPKPTPKLKKILTNKKSGKKMTIKRTKKKAIKRAKNKVVKVKGEPKRHIVRTSTLAPTDANQYLSISKFSSSDHKAPVIIDRFKNLWHWLADLADDSGGVVLDFCRQYYVNKQFITVDEKRVFYWCRYRKAPISCPYKLQRGDEPLYPTAKEGEKTKNNGDHQCCWPHRKQKGGGRASC</sequence>
<feature type="compositionally biased region" description="Polar residues" evidence="1">
    <location>
        <begin position="524"/>
        <end position="539"/>
    </location>
</feature>
<keyword evidence="2" id="KW-1185">Reference proteome</keyword>
<evidence type="ECO:0000256" key="1">
    <source>
        <dbReference type="SAM" id="MobiDB-lite"/>
    </source>
</evidence>
<organism evidence="2 3">
    <name type="scientific">Globodera rostochiensis</name>
    <name type="common">Golden nematode worm</name>
    <name type="synonym">Heterodera rostochiensis</name>
    <dbReference type="NCBI Taxonomy" id="31243"/>
    <lineage>
        <taxon>Eukaryota</taxon>
        <taxon>Metazoa</taxon>
        <taxon>Ecdysozoa</taxon>
        <taxon>Nematoda</taxon>
        <taxon>Chromadorea</taxon>
        <taxon>Rhabditida</taxon>
        <taxon>Tylenchina</taxon>
        <taxon>Tylenchomorpha</taxon>
        <taxon>Tylenchoidea</taxon>
        <taxon>Heteroderidae</taxon>
        <taxon>Heteroderinae</taxon>
        <taxon>Globodera</taxon>
    </lineage>
</organism>
<evidence type="ECO:0000313" key="2">
    <source>
        <dbReference type="Proteomes" id="UP000887572"/>
    </source>
</evidence>
<reference evidence="3" key="1">
    <citation type="submission" date="2022-11" db="UniProtKB">
        <authorList>
            <consortium name="WormBaseParasite"/>
        </authorList>
    </citation>
    <scope>IDENTIFICATION</scope>
</reference>
<proteinExistence type="predicted"/>
<accession>A0A914I039</accession>
<feature type="region of interest" description="Disordered" evidence="1">
    <location>
        <begin position="511"/>
        <end position="539"/>
    </location>
</feature>
<evidence type="ECO:0000313" key="3">
    <source>
        <dbReference type="WBParaSite" id="Gr19_v10_g6254.t2"/>
    </source>
</evidence>
<dbReference type="Proteomes" id="UP000887572">
    <property type="component" value="Unplaced"/>
</dbReference>
<dbReference type="AlphaFoldDB" id="A0A914I039"/>
<protein>
    <submittedName>
        <fullName evidence="3">Uncharacterized protein</fullName>
    </submittedName>
</protein>
<dbReference type="WBParaSite" id="Gr19_v10_g6254.t2">
    <property type="protein sequence ID" value="Gr19_v10_g6254.t2"/>
    <property type="gene ID" value="Gr19_v10_g6254"/>
</dbReference>
<name>A0A914I039_GLORO</name>